<dbReference type="InterPro" id="IPR003583">
    <property type="entry name" value="Hlx-hairpin-Hlx_DNA-bd_motif"/>
</dbReference>
<feature type="region of interest" description="Disordered" evidence="1">
    <location>
        <begin position="1"/>
        <end position="54"/>
    </location>
</feature>
<evidence type="ECO:0000256" key="1">
    <source>
        <dbReference type="SAM" id="MobiDB-lite"/>
    </source>
</evidence>
<dbReference type="Proteomes" id="UP000287609">
    <property type="component" value="Unassembled WGS sequence"/>
</dbReference>
<proteinExistence type="predicted"/>
<dbReference type="SMART" id="SM00278">
    <property type="entry name" value="HhH1"/>
    <property type="match status" value="2"/>
</dbReference>
<dbReference type="SUPFAM" id="SSF47781">
    <property type="entry name" value="RuvA domain 2-like"/>
    <property type="match status" value="1"/>
</dbReference>
<evidence type="ECO:0000256" key="2">
    <source>
        <dbReference type="SAM" id="Phobius"/>
    </source>
</evidence>
<dbReference type="AlphaFoldDB" id="A0A430FT77"/>
<feature type="transmembrane region" description="Helical" evidence="2">
    <location>
        <begin position="94"/>
        <end position="113"/>
    </location>
</feature>
<dbReference type="Gene3D" id="1.10.150.320">
    <property type="entry name" value="Photosystem II 12 kDa extrinsic protein"/>
    <property type="match status" value="1"/>
</dbReference>
<gene>
    <name evidence="4" type="ORF">D2E26_0667</name>
</gene>
<organism evidence="4 5">
    <name type="scientific">Bifidobacterium dolichotidis</name>
    <dbReference type="NCBI Taxonomy" id="2306976"/>
    <lineage>
        <taxon>Bacteria</taxon>
        <taxon>Bacillati</taxon>
        <taxon>Actinomycetota</taxon>
        <taxon>Actinomycetes</taxon>
        <taxon>Bifidobacteriales</taxon>
        <taxon>Bifidobacteriaceae</taxon>
        <taxon>Bifidobacterium</taxon>
    </lineage>
</organism>
<feature type="compositionally biased region" description="Polar residues" evidence="1">
    <location>
        <begin position="18"/>
        <end position="28"/>
    </location>
</feature>
<reference evidence="4 5" key="1">
    <citation type="submission" date="2018-09" db="EMBL/GenBank/DDBJ databases">
        <title>Characterization of the phylogenetic diversity of five novel species belonging to the genus Bifidobacterium.</title>
        <authorList>
            <person name="Lugli G.A."/>
            <person name="Duranti S."/>
            <person name="Milani C."/>
        </authorList>
    </citation>
    <scope>NUCLEOTIDE SEQUENCE [LARGE SCALE GENOMIC DNA]</scope>
    <source>
        <strain evidence="4 5">2036B</strain>
    </source>
</reference>
<evidence type="ECO:0000313" key="5">
    <source>
        <dbReference type="Proteomes" id="UP000287609"/>
    </source>
</evidence>
<dbReference type="OrthoDB" id="9758724at2"/>
<dbReference type="PANTHER" id="PTHR21180">
    <property type="entry name" value="ENDONUCLEASE/EXONUCLEASE/PHOSPHATASE FAMILY DOMAIN-CONTAINING PROTEIN 1"/>
    <property type="match status" value="1"/>
</dbReference>
<feature type="region of interest" description="Disordered" evidence="1">
    <location>
        <begin position="130"/>
        <end position="193"/>
    </location>
</feature>
<dbReference type="GO" id="GO:0003677">
    <property type="term" value="F:DNA binding"/>
    <property type="evidence" value="ECO:0007669"/>
    <property type="project" value="InterPro"/>
</dbReference>
<name>A0A430FT77_9BIFI</name>
<accession>A0A430FT77</accession>
<feature type="compositionally biased region" description="Basic and acidic residues" evidence="1">
    <location>
        <begin position="36"/>
        <end position="54"/>
    </location>
</feature>
<dbReference type="InterPro" id="IPR010994">
    <property type="entry name" value="RuvA_2-like"/>
</dbReference>
<keyword evidence="2" id="KW-1133">Transmembrane helix</keyword>
<sequence length="274" mass="28647">MGASTRCTAQLHPPDPPTSTGSLGNTDRANGVDHVSSTDHANDVDHVSSTDHADSAGHAMLRSLVTMRASDAEESQTIQQQRTRARVFIEPKHAIIAAMILLAALATSLTLLVQQAMNLRDLDGAVISSSQRSATSDSSSRSSTDSPSHSTADSSSNTATDQSASASNQSSSNVSNGTKSDESTSTESDAQRRVLEEQRALERDGLMNLNTASEEQLQTIDGIGPVTASRIVEHRKANGPFSSVEELVAVNGIGPKTLAKIKPHVFVSTGGGSS</sequence>
<dbReference type="NCBIfam" id="TIGR00426">
    <property type="entry name" value="competence protein ComEA helix-hairpin-helix repeat region"/>
    <property type="match status" value="1"/>
</dbReference>
<feature type="domain" description="Helix-hairpin-helix DNA-binding motif class 1" evidence="3">
    <location>
        <begin position="215"/>
        <end position="234"/>
    </location>
</feature>
<feature type="domain" description="Helix-hairpin-helix DNA-binding motif class 1" evidence="3">
    <location>
        <begin position="245"/>
        <end position="264"/>
    </location>
</feature>
<dbReference type="Pfam" id="PF12836">
    <property type="entry name" value="HHH_3"/>
    <property type="match status" value="1"/>
</dbReference>
<keyword evidence="2" id="KW-0812">Transmembrane</keyword>
<evidence type="ECO:0000313" key="4">
    <source>
        <dbReference type="EMBL" id="RSX56104.1"/>
    </source>
</evidence>
<comment type="caution">
    <text evidence="4">The sequence shown here is derived from an EMBL/GenBank/DDBJ whole genome shotgun (WGS) entry which is preliminary data.</text>
</comment>
<keyword evidence="5" id="KW-1185">Reference proteome</keyword>
<dbReference type="InterPro" id="IPR004509">
    <property type="entry name" value="Competence_ComEA_HhH"/>
</dbReference>
<dbReference type="EMBL" id="QXGM01000001">
    <property type="protein sequence ID" value="RSX56104.1"/>
    <property type="molecule type" value="Genomic_DNA"/>
</dbReference>
<protein>
    <submittedName>
        <fullName evidence="4">Competence protein</fullName>
    </submittedName>
</protein>
<dbReference type="GO" id="GO:0006281">
    <property type="term" value="P:DNA repair"/>
    <property type="evidence" value="ECO:0007669"/>
    <property type="project" value="InterPro"/>
</dbReference>
<keyword evidence="2" id="KW-0472">Membrane</keyword>
<evidence type="ECO:0000259" key="3">
    <source>
        <dbReference type="SMART" id="SM00278"/>
    </source>
</evidence>
<dbReference type="InterPro" id="IPR051675">
    <property type="entry name" value="Endo/Exo/Phosphatase_dom_1"/>
</dbReference>
<dbReference type="RefSeq" id="WP_125963250.1">
    <property type="nucleotide sequence ID" value="NZ_QXGM01000001.1"/>
</dbReference>
<dbReference type="PANTHER" id="PTHR21180:SF32">
    <property type="entry name" value="ENDONUCLEASE_EXONUCLEASE_PHOSPHATASE FAMILY DOMAIN-CONTAINING PROTEIN 1"/>
    <property type="match status" value="1"/>
</dbReference>
<feature type="compositionally biased region" description="Low complexity" evidence="1">
    <location>
        <begin position="130"/>
        <end position="176"/>
    </location>
</feature>